<evidence type="ECO:0000256" key="2">
    <source>
        <dbReference type="ARBA" id="ARBA00022862"/>
    </source>
</evidence>
<evidence type="ECO:0000256" key="5">
    <source>
        <dbReference type="PIRSR" id="PIRSR637944-1"/>
    </source>
</evidence>
<feature type="active site" description="Cysteine sulfenic acid (-SOH) intermediate" evidence="5">
    <location>
        <position position="49"/>
    </location>
</feature>
<keyword evidence="9" id="KW-1185">Reference proteome</keyword>
<comment type="similarity">
    <text evidence="6">Belongs to the peroxiredoxin family. Prx5 subfamily.</text>
</comment>
<dbReference type="RefSeq" id="WP_257894072.1">
    <property type="nucleotide sequence ID" value="NZ_JAIMBW010000001.1"/>
</dbReference>
<dbReference type="GO" id="GO:0042744">
    <property type="term" value="P:hydrogen peroxide catabolic process"/>
    <property type="evidence" value="ECO:0007669"/>
    <property type="project" value="TreeGrafter"/>
</dbReference>
<keyword evidence="2 6" id="KW-0049">Antioxidant</keyword>
<proteinExistence type="inferred from homology"/>
<dbReference type="EC" id="1.11.1.27" evidence="6"/>
<keyword evidence="4 6" id="KW-0676">Redox-active center</keyword>
<keyword evidence="3 6" id="KW-0560">Oxidoreductase</keyword>
<comment type="catalytic activity">
    <reaction evidence="6">
        <text>a hydroperoxide + 2 glutathione = an alcohol + glutathione disulfide + H2O</text>
        <dbReference type="Rhea" id="RHEA:62632"/>
        <dbReference type="ChEBI" id="CHEBI:15377"/>
        <dbReference type="ChEBI" id="CHEBI:30879"/>
        <dbReference type="ChEBI" id="CHEBI:35924"/>
        <dbReference type="ChEBI" id="CHEBI:57925"/>
        <dbReference type="ChEBI" id="CHEBI:58297"/>
        <dbReference type="EC" id="1.11.1.27"/>
    </reaction>
</comment>
<comment type="function">
    <text evidence="6">Thiol-specific peroxidase that catalyzes the reduction of hydrogen peroxide and organic hydroperoxides to water and alcohols, respectively. Plays a role in cell protection against oxidative stress by detoxifying peroxides.</text>
</comment>
<dbReference type="SUPFAM" id="SSF52833">
    <property type="entry name" value="Thioredoxin-like"/>
    <property type="match status" value="1"/>
</dbReference>
<dbReference type="Proteomes" id="UP000693972">
    <property type="component" value="Unassembled WGS sequence"/>
</dbReference>
<dbReference type="GO" id="GO:0008379">
    <property type="term" value="F:thioredoxin peroxidase activity"/>
    <property type="evidence" value="ECO:0007669"/>
    <property type="project" value="InterPro"/>
</dbReference>
<dbReference type="AlphaFoldDB" id="A0A975TTB1"/>
<protein>
    <recommendedName>
        <fullName evidence="6">Glutathione-dependent peroxiredoxin</fullName>
        <ecNumber evidence="6">1.11.1.27</ecNumber>
    </recommendedName>
</protein>
<evidence type="ECO:0000313" key="8">
    <source>
        <dbReference type="EMBL" id="QXL87162.1"/>
    </source>
</evidence>
<dbReference type="GO" id="GO:0034599">
    <property type="term" value="P:cellular response to oxidative stress"/>
    <property type="evidence" value="ECO:0007669"/>
    <property type="project" value="InterPro"/>
</dbReference>
<dbReference type="InterPro" id="IPR013766">
    <property type="entry name" value="Thioredoxin_domain"/>
</dbReference>
<dbReference type="Gene3D" id="3.40.30.10">
    <property type="entry name" value="Glutaredoxin"/>
    <property type="match status" value="1"/>
</dbReference>
<evidence type="ECO:0000259" key="7">
    <source>
        <dbReference type="PROSITE" id="PS51352"/>
    </source>
</evidence>
<dbReference type="GO" id="GO:0045454">
    <property type="term" value="P:cell redox homeostasis"/>
    <property type="evidence" value="ECO:0007669"/>
    <property type="project" value="TreeGrafter"/>
</dbReference>
<evidence type="ECO:0000313" key="9">
    <source>
        <dbReference type="Proteomes" id="UP000693972"/>
    </source>
</evidence>
<dbReference type="PANTHER" id="PTHR10430:SF16">
    <property type="entry name" value="PEROXIREDOXIN-5, MITOCHONDRIAL"/>
    <property type="match status" value="1"/>
</dbReference>
<evidence type="ECO:0000256" key="1">
    <source>
        <dbReference type="ARBA" id="ARBA00022559"/>
    </source>
</evidence>
<dbReference type="EMBL" id="JAIMBW010000001">
    <property type="protein sequence ID" value="MBY4894511.1"/>
    <property type="molecule type" value="Genomic_DNA"/>
</dbReference>
<dbReference type="Pfam" id="PF08534">
    <property type="entry name" value="Redoxin"/>
    <property type="match status" value="1"/>
</dbReference>
<dbReference type="InterPro" id="IPR036249">
    <property type="entry name" value="Thioredoxin-like_sf"/>
</dbReference>
<dbReference type="InterPro" id="IPR037944">
    <property type="entry name" value="PRX5-like"/>
</dbReference>
<gene>
    <name evidence="8" type="ORF">KUL25_17270</name>
</gene>
<organism evidence="8">
    <name type="scientific">Gymnodinialimonas phycosphaerae</name>
    <dbReference type="NCBI Taxonomy" id="2841589"/>
    <lineage>
        <taxon>Bacteria</taxon>
        <taxon>Pseudomonadati</taxon>
        <taxon>Pseudomonadota</taxon>
        <taxon>Alphaproteobacteria</taxon>
        <taxon>Rhodobacterales</taxon>
        <taxon>Paracoccaceae</taxon>
        <taxon>Gymnodinialimonas</taxon>
    </lineage>
</organism>
<dbReference type="GO" id="GO:0005737">
    <property type="term" value="C:cytoplasm"/>
    <property type="evidence" value="ECO:0007669"/>
    <property type="project" value="TreeGrafter"/>
</dbReference>
<dbReference type="CDD" id="cd03013">
    <property type="entry name" value="PRX5_like"/>
    <property type="match status" value="1"/>
</dbReference>
<dbReference type="EMBL" id="CP078073">
    <property type="protein sequence ID" value="QXL87162.1"/>
    <property type="molecule type" value="Genomic_DNA"/>
</dbReference>
<name>A0A975TTB1_9RHOB</name>
<keyword evidence="1 6" id="KW-0575">Peroxidase</keyword>
<sequence>MALSVGDALPNATLLRIGAEGPESVEMDTLTKGRNVAIFGLPGAYTGTCTTAHMPSFIRNMGGFKAKDVDEVICVSVNDPFVMDAWGAATGGKEAGIAMLGDASAAFTKAIGMNWTAEAVGFFDRSRRYAMYVEDGVVKNLHVEEGPGVCEVSAGESLLAVI</sequence>
<accession>A0A975TTB1</accession>
<dbReference type="FunFam" id="3.40.30.10:FF:000020">
    <property type="entry name" value="Peroxiredoxin"/>
    <property type="match status" value="1"/>
</dbReference>
<evidence type="ECO:0000256" key="4">
    <source>
        <dbReference type="ARBA" id="ARBA00023284"/>
    </source>
</evidence>
<evidence type="ECO:0000256" key="6">
    <source>
        <dbReference type="RuleBase" id="RU366011"/>
    </source>
</evidence>
<dbReference type="PANTHER" id="PTHR10430">
    <property type="entry name" value="PEROXIREDOXIN"/>
    <property type="match status" value="1"/>
</dbReference>
<feature type="domain" description="Thioredoxin" evidence="7">
    <location>
        <begin position="3"/>
        <end position="162"/>
    </location>
</feature>
<evidence type="ECO:0000256" key="3">
    <source>
        <dbReference type="ARBA" id="ARBA00023002"/>
    </source>
</evidence>
<dbReference type="PROSITE" id="PS51352">
    <property type="entry name" value="THIOREDOXIN_2"/>
    <property type="match status" value="1"/>
</dbReference>
<dbReference type="InterPro" id="IPR013740">
    <property type="entry name" value="Redoxin"/>
</dbReference>
<reference evidence="8 9" key="1">
    <citation type="submission" date="2021-07" db="EMBL/GenBank/DDBJ databases">
        <title>Karlodiniumbacter phycospheric gen. nov., sp. nov., a phycosphere bacterium isolated from karlodinium veneficum.</title>
        <authorList>
            <person name="Peng Y."/>
            <person name="Jiang L."/>
            <person name="Lee J."/>
        </authorList>
    </citation>
    <scope>NUCLEOTIDE SEQUENCE</scope>
    <source>
        <strain evidence="8 9">N5</strain>
    </source>
</reference>